<dbReference type="Proteomes" id="UP000323166">
    <property type="component" value="Unassembled WGS sequence"/>
</dbReference>
<organism evidence="2 3">
    <name type="scientific">Desulfallas thermosapovorans DSM 6562</name>
    <dbReference type="NCBI Taxonomy" id="1121431"/>
    <lineage>
        <taxon>Bacteria</taxon>
        <taxon>Bacillati</taxon>
        <taxon>Bacillota</taxon>
        <taxon>Clostridia</taxon>
        <taxon>Eubacteriales</taxon>
        <taxon>Desulfallaceae</taxon>
        <taxon>Desulfallas</taxon>
    </lineage>
</organism>
<dbReference type="Pfam" id="PF04304">
    <property type="entry name" value="DUF454"/>
    <property type="match status" value="1"/>
</dbReference>
<dbReference type="PANTHER" id="PTHR35813:SF1">
    <property type="entry name" value="INNER MEMBRANE PROTEIN YBAN"/>
    <property type="match status" value="1"/>
</dbReference>
<dbReference type="PANTHER" id="PTHR35813">
    <property type="entry name" value="INNER MEMBRANE PROTEIN YBAN"/>
    <property type="match status" value="1"/>
</dbReference>
<evidence type="ECO:0000313" key="2">
    <source>
        <dbReference type="EMBL" id="TYO96873.1"/>
    </source>
</evidence>
<feature type="transmembrane region" description="Helical" evidence="1">
    <location>
        <begin position="51"/>
        <end position="68"/>
    </location>
</feature>
<dbReference type="AlphaFoldDB" id="A0A5S4ZV87"/>
<dbReference type="InterPro" id="IPR007401">
    <property type="entry name" value="DUF454"/>
</dbReference>
<feature type="transmembrane region" description="Helical" evidence="1">
    <location>
        <begin position="102"/>
        <end position="120"/>
    </location>
</feature>
<feature type="transmembrane region" description="Helical" evidence="1">
    <location>
        <begin position="80"/>
        <end position="96"/>
    </location>
</feature>
<gene>
    <name evidence="2" type="ORF">LX24_00683</name>
</gene>
<dbReference type="PIRSF" id="PIRSF016789">
    <property type="entry name" value="DUF454"/>
    <property type="match status" value="1"/>
</dbReference>
<keyword evidence="1" id="KW-1133">Transmembrane helix</keyword>
<reference evidence="2 3" key="1">
    <citation type="submission" date="2019-07" db="EMBL/GenBank/DDBJ databases">
        <title>Genomic Encyclopedia of Type Strains, Phase I: the one thousand microbial genomes (KMG-I) project.</title>
        <authorList>
            <person name="Kyrpides N."/>
        </authorList>
    </citation>
    <scope>NUCLEOTIDE SEQUENCE [LARGE SCALE GENOMIC DNA]</scope>
    <source>
        <strain evidence="2 3">DSM 6562</strain>
    </source>
</reference>
<sequence length="140" mass="16097">MKMFPVKQYLFILLGSVSLVIGVVGIFLPILPTTPLLLLAAFCYLRSSKRLYNWLINHKVFGAYIYNYTTYKAVTKKTKVCTLIFLWLSLIISMLMVSNIYITLVLLAVGTGVSIHVMTLKTLRSEDMEKYNNFRRPFQS</sequence>
<feature type="transmembrane region" description="Helical" evidence="1">
    <location>
        <begin position="9"/>
        <end position="31"/>
    </location>
</feature>
<protein>
    <recommendedName>
        <fullName evidence="4">DUF454 domain-containing protein</fullName>
    </recommendedName>
</protein>
<evidence type="ECO:0000256" key="1">
    <source>
        <dbReference type="SAM" id="Phobius"/>
    </source>
</evidence>
<evidence type="ECO:0000313" key="3">
    <source>
        <dbReference type="Proteomes" id="UP000323166"/>
    </source>
</evidence>
<name>A0A5S4ZV87_9FIRM</name>
<dbReference type="GO" id="GO:0005886">
    <property type="term" value="C:plasma membrane"/>
    <property type="evidence" value="ECO:0007669"/>
    <property type="project" value="TreeGrafter"/>
</dbReference>
<keyword evidence="3" id="KW-1185">Reference proteome</keyword>
<comment type="caution">
    <text evidence="2">The sequence shown here is derived from an EMBL/GenBank/DDBJ whole genome shotgun (WGS) entry which is preliminary data.</text>
</comment>
<evidence type="ECO:0008006" key="4">
    <source>
        <dbReference type="Google" id="ProtNLM"/>
    </source>
</evidence>
<keyword evidence="1" id="KW-0472">Membrane</keyword>
<proteinExistence type="predicted"/>
<accession>A0A5S4ZV87</accession>
<keyword evidence="1" id="KW-0812">Transmembrane</keyword>
<dbReference type="EMBL" id="VNHM01000003">
    <property type="protein sequence ID" value="TYO96873.1"/>
    <property type="molecule type" value="Genomic_DNA"/>
</dbReference>